<reference evidence="2 3" key="1">
    <citation type="submission" date="2015-12" db="EMBL/GenBank/DDBJ databases">
        <title>Genome sequence of Streptomyces sp. G25.</title>
        <authorList>
            <person name="Poehlein A."/>
            <person name="Roettig A."/>
            <person name="Hiessl S."/>
            <person name="Hauschild P."/>
            <person name="Schauer J."/>
            <person name="Madkour M.H."/>
            <person name="Al-Ansari A.M."/>
            <person name="Almakishah N.H."/>
            <person name="Steinbuechel A."/>
            <person name="Daniel R."/>
        </authorList>
    </citation>
    <scope>NUCLEOTIDE SEQUENCE [LARGE SCALE GENOMIC DNA]</scope>
    <source>
        <strain evidence="3">G25(2015)</strain>
    </source>
</reference>
<evidence type="ECO:0008006" key="4">
    <source>
        <dbReference type="Google" id="ProtNLM"/>
    </source>
</evidence>
<dbReference type="AlphaFoldDB" id="A0A177HJH4"/>
<dbReference type="EMBL" id="LOHS01000115">
    <property type="protein sequence ID" value="OAH11075.1"/>
    <property type="molecule type" value="Genomic_DNA"/>
</dbReference>
<dbReference type="RefSeq" id="WP_232789815.1">
    <property type="nucleotide sequence ID" value="NZ_LOHS01000115.1"/>
</dbReference>
<dbReference type="Proteomes" id="UP000077381">
    <property type="component" value="Unassembled WGS sequence"/>
</dbReference>
<accession>A0A177HJH4</accession>
<evidence type="ECO:0000313" key="3">
    <source>
        <dbReference type="Proteomes" id="UP000077381"/>
    </source>
</evidence>
<evidence type="ECO:0000256" key="1">
    <source>
        <dbReference type="SAM" id="MobiDB-lite"/>
    </source>
</evidence>
<evidence type="ECO:0000313" key="2">
    <source>
        <dbReference type="EMBL" id="OAH11075.1"/>
    </source>
</evidence>
<feature type="compositionally biased region" description="Basic and acidic residues" evidence="1">
    <location>
        <begin position="175"/>
        <end position="202"/>
    </location>
</feature>
<protein>
    <recommendedName>
        <fullName evidence="4">Smu12A</fullName>
    </recommendedName>
</protein>
<name>A0A177HJH4_9ACTN</name>
<organism evidence="2 3">
    <name type="scientific">Streptomyces jeddahensis</name>
    <dbReference type="NCBI Taxonomy" id="1716141"/>
    <lineage>
        <taxon>Bacteria</taxon>
        <taxon>Bacillati</taxon>
        <taxon>Actinomycetota</taxon>
        <taxon>Actinomycetes</taxon>
        <taxon>Kitasatosporales</taxon>
        <taxon>Streptomycetaceae</taxon>
        <taxon>Streptomyces</taxon>
    </lineage>
</organism>
<feature type="region of interest" description="Disordered" evidence="1">
    <location>
        <begin position="164"/>
        <end position="216"/>
    </location>
</feature>
<gene>
    <name evidence="2" type="ORF">STSP_55670</name>
</gene>
<comment type="caution">
    <text evidence="2">The sequence shown here is derived from an EMBL/GenBank/DDBJ whole genome shotgun (WGS) entry which is preliminary data.</text>
</comment>
<proteinExistence type="predicted"/>
<dbReference type="STRING" id="1716141.STSP_55670"/>
<sequence>MITADQREKLRGWFAGRLPDDLFESLLDVTVDREEITVIGRIPEPRLAEDASDAEREAAVQGRIQEFRERTREDRVAVAREAEHRFRRKVSWGVECGGERALFTHVAAPVMTRLRQPERQVLDTLIAGGVARSRSEALAWCVRLVQQHTDDWLTELRESLEHVQRVRAQGPDAQPRGRGDSGPEEEGSKGRADGPEEGRSRGQEAGPAEGESGTTG</sequence>
<keyword evidence="3" id="KW-1185">Reference proteome</keyword>
<dbReference type="PATRIC" id="fig|1716141.3.peg.5852"/>